<dbReference type="PANTHER" id="PTHR36565:SF1">
    <property type="entry name" value="UPF0332 PROTEIN TM_1000"/>
    <property type="match status" value="1"/>
</dbReference>
<dbReference type="Proteomes" id="UP000005384">
    <property type="component" value="Unassembled WGS sequence"/>
</dbReference>
<evidence type="ECO:0000259" key="2">
    <source>
        <dbReference type="Pfam" id="PF05168"/>
    </source>
</evidence>
<dbReference type="Pfam" id="PF05168">
    <property type="entry name" value="HEPN"/>
    <property type="match status" value="1"/>
</dbReference>
<dbReference type="AlphaFoldDB" id="G5IH52"/>
<name>G5IH52_9FIRM</name>
<dbReference type="EMBL" id="ADLN01000075">
    <property type="protein sequence ID" value="EHI59123.1"/>
    <property type="molecule type" value="Genomic_DNA"/>
</dbReference>
<dbReference type="InterPro" id="IPR007842">
    <property type="entry name" value="HEPN_dom"/>
</dbReference>
<dbReference type="HOGENOM" id="CLU_151247_2_0_9"/>
<comment type="caution">
    <text evidence="3">The sequence shown here is derived from an EMBL/GenBank/DDBJ whole genome shotgun (WGS) entry which is preliminary data.</text>
</comment>
<dbReference type="PANTHER" id="PTHR36565">
    <property type="entry name" value="UPF0332 PROTEIN TM_1000"/>
    <property type="match status" value="1"/>
</dbReference>
<dbReference type="PATRIC" id="fig|742737.3.peg.2834"/>
<evidence type="ECO:0000256" key="1">
    <source>
        <dbReference type="ARBA" id="ARBA00038248"/>
    </source>
</evidence>
<protein>
    <recommendedName>
        <fullName evidence="2">HEPN domain-containing protein</fullName>
    </recommendedName>
</protein>
<keyword evidence="4" id="KW-1185">Reference proteome</keyword>
<proteinExistence type="inferred from homology"/>
<evidence type="ECO:0000313" key="3">
    <source>
        <dbReference type="EMBL" id="EHI59123.1"/>
    </source>
</evidence>
<comment type="similarity">
    <text evidence="1">Belongs to the UPF0332 family.</text>
</comment>
<dbReference type="OrthoDB" id="1684393at2"/>
<accession>G5IH52</accession>
<dbReference type="Gene3D" id="1.20.120.330">
    <property type="entry name" value="Nucleotidyltransferases domain 2"/>
    <property type="match status" value="1"/>
</dbReference>
<gene>
    <name evidence="3" type="ORF">HMPREF9473_02830</name>
</gene>
<organism evidence="3 4">
    <name type="scientific">Hungatella hathewayi WAL-18680</name>
    <dbReference type="NCBI Taxonomy" id="742737"/>
    <lineage>
        <taxon>Bacteria</taxon>
        <taxon>Bacillati</taxon>
        <taxon>Bacillota</taxon>
        <taxon>Clostridia</taxon>
        <taxon>Lachnospirales</taxon>
        <taxon>Lachnospiraceae</taxon>
        <taxon>Hungatella</taxon>
    </lineage>
</organism>
<evidence type="ECO:0000313" key="4">
    <source>
        <dbReference type="Proteomes" id="UP000005384"/>
    </source>
</evidence>
<dbReference type="RefSeq" id="WP_006780807.1">
    <property type="nucleotide sequence ID" value="NZ_CP040506.1"/>
</dbReference>
<sequence>MEQHNEKGTKKDLVLYRIETAKSDCRAAQVLLDVKEYRGANNRAYYAIYHAVSAIHALDGRSYKRHKDALANFNKDYIKTEIFPRTIGRRIAAAEVIRHASDYDDFYIATLEEAKEQLETALELIQLVEQYCDLNLQEEPGERG</sequence>
<dbReference type="InterPro" id="IPR052226">
    <property type="entry name" value="UPF0332_toxin"/>
</dbReference>
<feature type="domain" description="HEPN" evidence="2">
    <location>
        <begin position="16"/>
        <end position="130"/>
    </location>
</feature>
<reference evidence="3 4" key="1">
    <citation type="submission" date="2011-08" db="EMBL/GenBank/DDBJ databases">
        <title>The Genome Sequence of Clostridium hathewayi WAL-18680.</title>
        <authorList>
            <consortium name="The Broad Institute Genome Sequencing Platform"/>
            <person name="Earl A."/>
            <person name="Ward D."/>
            <person name="Feldgarden M."/>
            <person name="Gevers D."/>
            <person name="Finegold S.M."/>
            <person name="Summanen P.H."/>
            <person name="Molitoris D.R."/>
            <person name="Song M."/>
            <person name="Daigneault M."/>
            <person name="Allen-Vercoe E."/>
            <person name="Young S.K."/>
            <person name="Zeng Q."/>
            <person name="Gargeya S."/>
            <person name="Fitzgerald M."/>
            <person name="Haas B."/>
            <person name="Abouelleil A."/>
            <person name="Alvarado L."/>
            <person name="Arachchi H.M."/>
            <person name="Berlin A."/>
            <person name="Brown A."/>
            <person name="Chapman S.B."/>
            <person name="Chen Z."/>
            <person name="Dunbar C."/>
            <person name="Freedman E."/>
            <person name="Gearin G."/>
            <person name="Gellesch M."/>
            <person name="Goldberg J."/>
            <person name="Griggs A."/>
            <person name="Gujja S."/>
            <person name="Heiman D."/>
            <person name="Howarth C."/>
            <person name="Larson L."/>
            <person name="Lui A."/>
            <person name="MacDonald P.J.P."/>
            <person name="Montmayeur A."/>
            <person name="Murphy C."/>
            <person name="Neiman D."/>
            <person name="Pearson M."/>
            <person name="Priest M."/>
            <person name="Roberts A."/>
            <person name="Saif S."/>
            <person name="Shea T."/>
            <person name="Shenoy N."/>
            <person name="Sisk P."/>
            <person name="Stolte C."/>
            <person name="Sykes S."/>
            <person name="Wortman J."/>
            <person name="Nusbaum C."/>
            <person name="Birren B."/>
        </authorList>
    </citation>
    <scope>NUCLEOTIDE SEQUENCE [LARGE SCALE GENOMIC DNA]</scope>
    <source>
        <strain evidence="3 4">WAL-18680</strain>
    </source>
</reference>